<dbReference type="PROSITE" id="PS50110">
    <property type="entry name" value="RESPONSE_REGULATORY"/>
    <property type="match status" value="1"/>
</dbReference>
<dbReference type="InterPro" id="IPR039420">
    <property type="entry name" value="WalR-like"/>
</dbReference>
<dbReference type="PROSITE" id="PS50043">
    <property type="entry name" value="HTH_LUXR_2"/>
    <property type="match status" value="1"/>
</dbReference>
<name>A0A9X5E2R7_9CYAN</name>
<dbReference type="RefSeq" id="WP_039714807.1">
    <property type="nucleotide sequence ID" value="NZ_JTJC03000001.1"/>
</dbReference>
<dbReference type="InterPro" id="IPR016032">
    <property type="entry name" value="Sig_transdc_resp-reg_C-effctor"/>
</dbReference>
<dbReference type="PROSITE" id="PS00622">
    <property type="entry name" value="HTH_LUXR_1"/>
    <property type="match status" value="1"/>
</dbReference>
<keyword evidence="1" id="KW-0805">Transcription regulation</keyword>
<evidence type="ECO:0000256" key="2">
    <source>
        <dbReference type="ARBA" id="ARBA00023125"/>
    </source>
</evidence>
<comment type="caution">
    <text evidence="4">Lacks conserved residue(s) required for the propagation of feature annotation.</text>
</comment>
<dbReference type="PANTHER" id="PTHR43214:SF24">
    <property type="entry name" value="TRANSCRIPTIONAL REGULATORY PROTEIN NARL-RELATED"/>
    <property type="match status" value="1"/>
</dbReference>
<dbReference type="GO" id="GO:0003677">
    <property type="term" value="F:DNA binding"/>
    <property type="evidence" value="ECO:0007669"/>
    <property type="project" value="UniProtKB-KW"/>
</dbReference>
<dbReference type="OrthoDB" id="9808843at2"/>
<dbReference type="SMART" id="SM00448">
    <property type="entry name" value="REC"/>
    <property type="match status" value="1"/>
</dbReference>
<feature type="domain" description="HTH luxR-type" evidence="5">
    <location>
        <begin position="145"/>
        <end position="210"/>
    </location>
</feature>
<comment type="caution">
    <text evidence="7">The sequence shown here is derived from an EMBL/GenBank/DDBJ whole genome shotgun (WGS) entry which is preliminary data.</text>
</comment>
<dbReference type="GO" id="GO:0000160">
    <property type="term" value="P:phosphorelay signal transduction system"/>
    <property type="evidence" value="ECO:0007669"/>
    <property type="project" value="InterPro"/>
</dbReference>
<evidence type="ECO:0000259" key="5">
    <source>
        <dbReference type="PROSITE" id="PS50043"/>
    </source>
</evidence>
<gene>
    <name evidence="7" type="ORF">QH73_0000490</name>
</gene>
<keyword evidence="3" id="KW-0804">Transcription</keyword>
<dbReference type="Gene3D" id="3.40.50.2300">
    <property type="match status" value="1"/>
</dbReference>
<sequence>MRVLVAATNSIVRAGLESIVRTNPDLLAIGSSADSVTLAAAIATHNPDVVLIELSLPEGESVSEKLVALSEVGELPIAILSDTEERDRLPELLRSGVKAILPRSASAEEILQAVEAVATGLVVLHPDAIDALLTLMPTSERVVEATTPLQALTSREIEVLGMLAEGLGNKAIAKRLGISEHTVKFHVSSIFSKLNASSRTEAVTLGARQGLIML</sequence>
<reference evidence="7 8" key="1">
    <citation type="journal article" date="2015" name="Genome Announc.">
        <title>Draft Genome Sequence of the Terrestrial Cyanobacterium Scytonema millei VB511283, Isolated from Eastern India.</title>
        <authorList>
            <person name="Sen D."/>
            <person name="Chandrababunaidu M.M."/>
            <person name="Singh D."/>
            <person name="Sanghi N."/>
            <person name="Ghorai A."/>
            <person name="Mishra G.P."/>
            <person name="Madduluri M."/>
            <person name="Adhikary S.P."/>
            <person name="Tripathy S."/>
        </authorList>
    </citation>
    <scope>NUCLEOTIDE SEQUENCE [LARGE SCALE GENOMIC DNA]</scope>
    <source>
        <strain evidence="7 8">VB511283</strain>
    </source>
</reference>
<dbReference type="Proteomes" id="UP000031532">
    <property type="component" value="Unassembled WGS sequence"/>
</dbReference>
<keyword evidence="8" id="KW-1185">Reference proteome</keyword>
<proteinExistence type="predicted"/>
<dbReference type="AlphaFoldDB" id="A0A9X5E2R7"/>
<accession>A0A9X5E2R7</accession>
<organism evidence="7 8">
    <name type="scientific">Scytonema millei VB511283</name>
    <dbReference type="NCBI Taxonomy" id="1245923"/>
    <lineage>
        <taxon>Bacteria</taxon>
        <taxon>Bacillati</taxon>
        <taxon>Cyanobacteriota</taxon>
        <taxon>Cyanophyceae</taxon>
        <taxon>Nostocales</taxon>
        <taxon>Scytonemataceae</taxon>
        <taxon>Scytonema</taxon>
    </lineage>
</organism>
<evidence type="ECO:0000313" key="8">
    <source>
        <dbReference type="Proteomes" id="UP000031532"/>
    </source>
</evidence>
<evidence type="ECO:0000256" key="1">
    <source>
        <dbReference type="ARBA" id="ARBA00023015"/>
    </source>
</evidence>
<evidence type="ECO:0000313" key="7">
    <source>
        <dbReference type="EMBL" id="NHC33154.1"/>
    </source>
</evidence>
<evidence type="ECO:0000256" key="3">
    <source>
        <dbReference type="ARBA" id="ARBA00023163"/>
    </source>
</evidence>
<dbReference type="PRINTS" id="PR00038">
    <property type="entry name" value="HTHLUXR"/>
</dbReference>
<feature type="domain" description="Response regulatory" evidence="6">
    <location>
        <begin position="2"/>
        <end position="118"/>
    </location>
</feature>
<dbReference type="Pfam" id="PF00196">
    <property type="entry name" value="GerE"/>
    <property type="match status" value="1"/>
</dbReference>
<dbReference type="InterPro" id="IPR000792">
    <property type="entry name" value="Tscrpt_reg_LuxR_C"/>
</dbReference>
<evidence type="ECO:0000259" key="6">
    <source>
        <dbReference type="PROSITE" id="PS50110"/>
    </source>
</evidence>
<evidence type="ECO:0000256" key="4">
    <source>
        <dbReference type="PROSITE-ProRule" id="PRU00169"/>
    </source>
</evidence>
<dbReference type="InterPro" id="IPR011006">
    <property type="entry name" value="CheY-like_superfamily"/>
</dbReference>
<dbReference type="CDD" id="cd06170">
    <property type="entry name" value="LuxR_C_like"/>
    <property type="match status" value="1"/>
</dbReference>
<keyword evidence="2" id="KW-0238">DNA-binding</keyword>
<dbReference type="EMBL" id="JTJC03000001">
    <property type="protein sequence ID" value="NHC33154.1"/>
    <property type="molecule type" value="Genomic_DNA"/>
</dbReference>
<dbReference type="GO" id="GO:0006355">
    <property type="term" value="P:regulation of DNA-templated transcription"/>
    <property type="evidence" value="ECO:0007669"/>
    <property type="project" value="InterPro"/>
</dbReference>
<dbReference type="InterPro" id="IPR001789">
    <property type="entry name" value="Sig_transdc_resp-reg_receiver"/>
</dbReference>
<dbReference type="SUPFAM" id="SSF52172">
    <property type="entry name" value="CheY-like"/>
    <property type="match status" value="1"/>
</dbReference>
<dbReference type="PANTHER" id="PTHR43214">
    <property type="entry name" value="TWO-COMPONENT RESPONSE REGULATOR"/>
    <property type="match status" value="1"/>
</dbReference>
<protein>
    <submittedName>
        <fullName evidence="7">Response regulator transcription factor</fullName>
    </submittedName>
</protein>
<dbReference type="SMART" id="SM00421">
    <property type="entry name" value="HTH_LUXR"/>
    <property type="match status" value="1"/>
</dbReference>
<dbReference type="SUPFAM" id="SSF46894">
    <property type="entry name" value="C-terminal effector domain of the bipartite response regulators"/>
    <property type="match status" value="1"/>
</dbReference>